<evidence type="ECO:0000313" key="3">
    <source>
        <dbReference type="Proteomes" id="UP000050454"/>
    </source>
</evidence>
<dbReference type="STRING" id="1605367.AFM12_17290"/>
<evidence type="ECO:0000259" key="1">
    <source>
        <dbReference type="PROSITE" id="PS50206"/>
    </source>
</evidence>
<comment type="caution">
    <text evidence="2">The sequence shown here is derived from an EMBL/GenBank/DDBJ whole genome shotgun (WGS) entry which is preliminary data.</text>
</comment>
<dbReference type="EMBL" id="LGTQ01000013">
    <property type="protein sequence ID" value="KPM46982.1"/>
    <property type="molecule type" value="Genomic_DNA"/>
</dbReference>
<dbReference type="InterPro" id="IPR036873">
    <property type="entry name" value="Rhodanese-like_dom_sf"/>
</dbReference>
<organism evidence="2 3">
    <name type="scientific">Jiulongibacter sediminis</name>
    <dbReference type="NCBI Taxonomy" id="1605367"/>
    <lineage>
        <taxon>Bacteria</taxon>
        <taxon>Pseudomonadati</taxon>
        <taxon>Bacteroidota</taxon>
        <taxon>Cytophagia</taxon>
        <taxon>Cytophagales</taxon>
        <taxon>Leadbetterellaceae</taxon>
        <taxon>Jiulongibacter</taxon>
    </lineage>
</organism>
<dbReference type="InterPro" id="IPR001763">
    <property type="entry name" value="Rhodanese-like_dom"/>
</dbReference>
<evidence type="ECO:0000313" key="2">
    <source>
        <dbReference type="EMBL" id="KPM46982.1"/>
    </source>
</evidence>
<gene>
    <name evidence="2" type="ORF">AFM12_17290</name>
</gene>
<dbReference type="RefSeq" id="WP_055150909.1">
    <property type="nucleotide sequence ID" value="NZ_CAKZPM010000039.1"/>
</dbReference>
<dbReference type="CDD" id="cd00158">
    <property type="entry name" value="RHOD"/>
    <property type="match status" value="1"/>
</dbReference>
<dbReference type="SUPFAM" id="SSF52821">
    <property type="entry name" value="Rhodanese/Cell cycle control phosphatase"/>
    <property type="match status" value="1"/>
</dbReference>
<feature type="domain" description="Rhodanese" evidence="1">
    <location>
        <begin position="18"/>
        <end position="91"/>
    </location>
</feature>
<proteinExistence type="predicted"/>
<name>A0A0P7BNX3_9BACT</name>
<dbReference type="Pfam" id="PF00581">
    <property type="entry name" value="Rhodanese"/>
    <property type="match status" value="1"/>
</dbReference>
<protein>
    <recommendedName>
        <fullName evidence="1">Rhodanese domain-containing protein</fullName>
    </recommendedName>
</protein>
<reference evidence="2 3" key="1">
    <citation type="submission" date="2015-07" db="EMBL/GenBank/DDBJ databases">
        <title>The draft genome sequence of Leadbetterella sp. JN14-9.</title>
        <authorList>
            <person name="Liu Y."/>
            <person name="Du J."/>
            <person name="Shao Z."/>
        </authorList>
    </citation>
    <scope>NUCLEOTIDE SEQUENCE [LARGE SCALE GENOMIC DNA]</scope>
    <source>
        <strain evidence="2 3">JN14-9</strain>
    </source>
</reference>
<dbReference type="Proteomes" id="UP000050454">
    <property type="component" value="Unassembled WGS sequence"/>
</dbReference>
<dbReference type="Gene3D" id="3.40.250.10">
    <property type="entry name" value="Rhodanese-like domain"/>
    <property type="match status" value="1"/>
</dbReference>
<dbReference type="PROSITE" id="PS50206">
    <property type="entry name" value="RHODANESE_3"/>
    <property type="match status" value="1"/>
</dbReference>
<accession>A0A0P7BNX3</accession>
<dbReference type="AlphaFoldDB" id="A0A0P7BNX3"/>
<dbReference type="OrthoDB" id="9808735at2"/>
<keyword evidence="3" id="KW-1185">Reference proteome</keyword>
<sequence>MKEEITEIELSELEEFLKDPEAALVDVRESWEFRDFNIGGINVPAHLLNEHIHILEGYKKLVIACSNGTRSSILARVFKKKLPEAAIYHLSEGVF</sequence>